<reference evidence="3 4" key="1">
    <citation type="submission" date="2019-06" db="EMBL/GenBank/DDBJ databases">
        <title>An operon consisting of a P-type ATPase gene and a transcriptional regular gene given the different cadmium resistance in Bacillus vietamensis 151-6 and Bacillus marisflavi 151-25.</title>
        <authorList>
            <person name="Yu X."/>
        </authorList>
    </citation>
    <scope>NUCLEOTIDE SEQUENCE [LARGE SCALE GENOMIC DNA]</scope>
    <source>
        <strain evidence="3 4">151-6</strain>
    </source>
</reference>
<dbReference type="GO" id="GO:0030288">
    <property type="term" value="C:outer membrane-bounded periplasmic space"/>
    <property type="evidence" value="ECO:0007669"/>
    <property type="project" value="TreeGrafter"/>
</dbReference>
<dbReference type="Pfam" id="PF08486">
    <property type="entry name" value="SpoIID"/>
    <property type="match status" value="1"/>
</dbReference>
<dbReference type="NCBIfam" id="TIGR02669">
    <property type="entry name" value="SpoIID_LytB"/>
    <property type="match status" value="1"/>
</dbReference>
<proteinExistence type="predicted"/>
<accession>A0A6I6UPQ0</accession>
<gene>
    <name evidence="3" type="ORF">FHE72_22090</name>
</gene>
<dbReference type="Gene3D" id="3.40.50.12090">
    <property type="match status" value="2"/>
</dbReference>
<dbReference type="RefSeq" id="WP_159363055.1">
    <property type="nucleotide sequence ID" value="NZ_CP047394.1"/>
</dbReference>
<dbReference type="InterPro" id="IPR007253">
    <property type="entry name" value="Cell_wall-bd_2"/>
</dbReference>
<name>A0A6I6UPQ0_9BACI</name>
<dbReference type="InterPro" id="IPR051922">
    <property type="entry name" value="Bact_Sporulation_Assoc"/>
</dbReference>
<organism evidence="3 4">
    <name type="scientific">Rossellomorea vietnamensis</name>
    <dbReference type="NCBI Taxonomy" id="218284"/>
    <lineage>
        <taxon>Bacteria</taxon>
        <taxon>Bacillati</taxon>
        <taxon>Bacillota</taxon>
        <taxon>Bacilli</taxon>
        <taxon>Bacillales</taxon>
        <taxon>Bacillaceae</taxon>
        <taxon>Rossellomorea</taxon>
    </lineage>
</organism>
<feature type="signal peptide" evidence="1">
    <location>
        <begin position="1"/>
        <end position="25"/>
    </location>
</feature>
<evidence type="ECO:0000259" key="2">
    <source>
        <dbReference type="Pfam" id="PF08486"/>
    </source>
</evidence>
<protein>
    <submittedName>
        <fullName evidence="3">SpoIID/LytB domain-containing protein</fullName>
    </submittedName>
</protein>
<evidence type="ECO:0000256" key="1">
    <source>
        <dbReference type="SAM" id="SignalP"/>
    </source>
</evidence>
<dbReference type="Proteomes" id="UP000465062">
    <property type="component" value="Chromosome"/>
</dbReference>
<evidence type="ECO:0000313" key="4">
    <source>
        <dbReference type="Proteomes" id="UP000465062"/>
    </source>
</evidence>
<dbReference type="PANTHER" id="PTHR30032:SF4">
    <property type="entry name" value="AMIDASE ENHANCER"/>
    <property type="match status" value="1"/>
</dbReference>
<dbReference type="Pfam" id="PF04122">
    <property type="entry name" value="CW_binding_2"/>
    <property type="match status" value="3"/>
</dbReference>
<feature type="domain" description="Sporulation stage II protein D amidase enhancer LytB N-terminal" evidence="2">
    <location>
        <begin position="422"/>
        <end position="497"/>
    </location>
</feature>
<dbReference type="GO" id="GO:0030435">
    <property type="term" value="P:sporulation resulting in formation of a cellular spore"/>
    <property type="evidence" value="ECO:0007669"/>
    <property type="project" value="InterPro"/>
</dbReference>
<dbReference type="KEGG" id="bvq:FHE72_22090"/>
<dbReference type="EMBL" id="CP047394">
    <property type="protein sequence ID" value="QHE63377.1"/>
    <property type="molecule type" value="Genomic_DNA"/>
</dbReference>
<dbReference type="InterPro" id="IPR013486">
    <property type="entry name" value="SpoIID/LytB"/>
</dbReference>
<feature type="chain" id="PRO_5039630296" evidence="1">
    <location>
        <begin position="26"/>
        <end position="746"/>
    </location>
</feature>
<keyword evidence="1" id="KW-0732">Signal</keyword>
<dbReference type="InterPro" id="IPR013693">
    <property type="entry name" value="SpoIID/LytB_N"/>
</dbReference>
<sequence length="746" mass="81709">MGYFKKTIVSVVSAGMILAYTPVEAGAASISVKLKNYIGNKTSLTINSEGVYKLENNNNRFSGNDRYQVAENVASNGWNTAETVFVVNSMAFADALSASPLAYKYDAPILLTRKDSIPDSTLNKIKSLNPNKIVIIGGTGSVNQSVETKLKSITTDVSRIDGKDRFEVAKKVAQNLGTTNKAVVTNGLIFSDALAIAPYAAKNGIPIILSKKDDLPTVSLEAVQGKSDVLVVGGTGSVSNSVYNQAKATDRIAGSDRYEVSSNIIKELNIDSSMAYISNGLTFADALTGSVLAAKNGAPLLLTRADKLPDSIQSTINEEKFNVFNILGGPASVKESVVEQLPNEFKLNEGTDYVVKNESGRLAIYQGSSKIADFGTSSFVLKPEVYSQSNILTITGESEREYLGRMQFSSESNSYVRPTNLNIPFEDYLKSVVPKESPAYYHMEALKAQAVAARTYAYNEAGKTVLDDQSYQVYGGFDWNVKTSQAVTETSGEVLRYNDKLITALFSSSNGGYTATNTDEWGTPKLGYLTNKADPYDNYTWELKVPKTVISDETITNTSNEETPYSNVTLEAALKNPGWWWDAVSEDKTVFLDGNQKTSPLIDNIKKQLNESYVNKEIKIKSISSFVLDPEKNAAQRSLEGSLRVKFYLKEKGTKSYSLDSDGKLKEFEETIEKSATDLRYMFGTLYYRSTYTPSVDNESDSFTIHGKGFGHGVGMSQQAANKRANDGQTYKQILDFYYPNTTLGK</sequence>
<dbReference type="PANTHER" id="PTHR30032">
    <property type="entry name" value="N-ACETYLMURAMOYL-L-ALANINE AMIDASE-RELATED"/>
    <property type="match status" value="1"/>
</dbReference>
<dbReference type="AlphaFoldDB" id="A0A6I6UPQ0"/>
<evidence type="ECO:0000313" key="3">
    <source>
        <dbReference type="EMBL" id="QHE63377.1"/>
    </source>
</evidence>